<dbReference type="AlphaFoldDB" id="X1AKS5"/>
<gene>
    <name evidence="1" type="ORF">S01H4_17316</name>
</gene>
<reference evidence="1" key="1">
    <citation type="journal article" date="2014" name="Front. Microbiol.">
        <title>High frequency of phylogenetically diverse reductive dehalogenase-homologous genes in deep subseafloor sedimentary metagenomes.</title>
        <authorList>
            <person name="Kawai M."/>
            <person name="Futagami T."/>
            <person name="Toyoda A."/>
            <person name="Takaki Y."/>
            <person name="Nishi S."/>
            <person name="Hori S."/>
            <person name="Arai W."/>
            <person name="Tsubouchi T."/>
            <person name="Morono Y."/>
            <person name="Uchiyama I."/>
            <person name="Ito T."/>
            <person name="Fujiyama A."/>
            <person name="Inagaki F."/>
            <person name="Takami H."/>
        </authorList>
    </citation>
    <scope>NUCLEOTIDE SEQUENCE</scope>
    <source>
        <strain evidence="1">Expedition CK06-06</strain>
    </source>
</reference>
<feature type="non-terminal residue" evidence="1">
    <location>
        <position position="1"/>
    </location>
</feature>
<organism evidence="1">
    <name type="scientific">marine sediment metagenome</name>
    <dbReference type="NCBI Taxonomy" id="412755"/>
    <lineage>
        <taxon>unclassified sequences</taxon>
        <taxon>metagenomes</taxon>
        <taxon>ecological metagenomes</taxon>
    </lineage>
</organism>
<accession>X1AKS5</accession>
<evidence type="ECO:0000313" key="1">
    <source>
        <dbReference type="EMBL" id="GAG60606.1"/>
    </source>
</evidence>
<dbReference type="EMBL" id="BART01007619">
    <property type="protein sequence ID" value="GAG60606.1"/>
    <property type="molecule type" value="Genomic_DNA"/>
</dbReference>
<name>X1AKS5_9ZZZZ</name>
<sequence length="34" mass="3898">EGKFAIKTLLFCIFYGNIARYKKVLFLTGLTQVT</sequence>
<comment type="caution">
    <text evidence="1">The sequence shown here is derived from an EMBL/GenBank/DDBJ whole genome shotgun (WGS) entry which is preliminary data.</text>
</comment>
<protein>
    <submittedName>
        <fullName evidence="1">Uncharacterized protein</fullName>
    </submittedName>
</protein>
<proteinExistence type="predicted"/>